<feature type="region of interest" description="Disordered" evidence="1">
    <location>
        <begin position="79"/>
        <end position="181"/>
    </location>
</feature>
<evidence type="ECO:0000313" key="3">
    <source>
        <dbReference type="Proteomes" id="UP000023152"/>
    </source>
</evidence>
<evidence type="ECO:0000313" key="2">
    <source>
        <dbReference type="EMBL" id="ETO32477.1"/>
    </source>
</evidence>
<organism evidence="2 3">
    <name type="scientific">Reticulomyxa filosa</name>
    <dbReference type="NCBI Taxonomy" id="46433"/>
    <lineage>
        <taxon>Eukaryota</taxon>
        <taxon>Sar</taxon>
        <taxon>Rhizaria</taxon>
        <taxon>Retaria</taxon>
        <taxon>Foraminifera</taxon>
        <taxon>Monothalamids</taxon>
        <taxon>Reticulomyxidae</taxon>
        <taxon>Reticulomyxa</taxon>
    </lineage>
</organism>
<dbReference type="EMBL" id="ASPP01004179">
    <property type="protein sequence ID" value="ETO32477.1"/>
    <property type="molecule type" value="Genomic_DNA"/>
</dbReference>
<feature type="compositionally biased region" description="Basic and acidic residues" evidence="1">
    <location>
        <begin position="1"/>
        <end position="11"/>
    </location>
</feature>
<feature type="compositionally biased region" description="Low complexity" evidence="1">
    <location>
        <begin position="103"/>
        <end position="114"/>
    </location>
</feature>
<feature type="compositionally biased region" description="Basic and acidic residues" evidence="1">
    <location>
        <begin position="18"/>
        <end position="37"/>
    </location>
</feature>
<feature type="compositionally biased region" description="Basic and acidic residues" evidence="1">
    <location>
        <begin position="115"/>
        <end position="130"/>
    </location>
</feature>
<evidence type="ECO:0000256" key="1">
    <source>
        <dbReference type="SAM" id="MobiDB-lite"/>
    </source>
</evidence>
<sequence length="181" mass="21038">MSTSKISERLKSMKFMRRKQDAQEEREEQRQKNDERNALQYKFAEASESLLIVDDQRDNIHMYNTGRRSYCNFNPSVDRLEEESTKLQSKINPNADPSKKKNTTSSTNSTSTNENSDKTEKKRNFAKMKEDEDEDVEQSAQTEGIKKSAKRVKKEISQKKEKLQEPQNNTSADAVEQFLDS</sequence>
<name>X6P4F1_RETFI</name>
<feature type="region of interest" description="Disordered" evidence="1">
    <location>
        <begin position="1"/>
        <end position="37"/>
    </location>
</feature>
<dbReference type="Proteomes" id="UP000023152">
    <property type="component" value="Unassembled WGS sequence"/>
</dbReference>
<keyword evidence="3" id="KW-1185">Reference proteome</keyword>
<protein>
    <submittedName>
        <fullName evidence="2">Uncharacterized protein</fullName>
    </submittedName>
</protein>
<feature type="compositionally biased region" description="Basic and acidic residues" evidence="1">
    <location>
        <begin position="154"/>
        <end position="164"/>
    </location>
</feature>
<proteinExistence type="predicted"/>
<reference evidence="2 3" key="1">
    <citation type="journal article" date="2013" name="Curr. Biol.">
        <title>The Genome of the Foraminiferan Reticulomyxa filosa.</title>
        <authorList>
            <person name="Glockner G."/>
            <person name="Hulsmann N."/>
            <person name="Schleicher M."/>
            <person name="Noegel A.A."/>
            <person name="Eichinger L."/>
            <person name="Gallinger C."/>
            <person name="Pawlowski J."/>
            <person name="Sierra R."/>
            <person name="Euteneuer U."/>
            <person name="Pillet L."/>
            <person name="Moustafa A."/>
            <person name="Platzer M."/>
            <person name="Groth M."/>
            <person name="Szafranski K."/>
            <person name="Schliwa M."/>
        </authorList>
    </citation>
    <scope>NUCLEOTIDE SEQUENCE [LARGE SCALE GENOMIC DNA]</scope>
</reference>
<gene>
    <name evidence="2" type="ORF">RFI_04639</name>
</gene>
<dbReference type="AlphaFoldDB" id="X6P4F1"/>
<accession>X6P4F1</accession>
<comment type="caution">
    <text evidence="2">The sequence shown here is derived from an EMBL/GenBank/DDBJ whole genome shotgun (WGS) entry which is preliminary data.</text>
</comment>